<dbReference type="RefSeq" id="WP_130752240.1">
    <property type="nucleotide sequence ID" value="NZ_BBQY01000001.1"/>
</dbReference>
<dbReference type="InterPro" id="IPR025166">
    <property type="entry name" value="Integrase_DNA_bind_dom"/>
</dbReference>
<feature type="domain" description="Tyr recombinase" evidence="5">
    <location>
        <begin position="202"/>
        <end position="385"/>
    </location>
</feature>
<dbReference type="EMBL" id="BBQY01000001">
    <property type="protein sequence ID" value="GBH29935.1"/>
    <property type="molecule type" value="Genomic_DNA"/>
</dbReference>
<dbReference type="Gene3D" id="1.10.443.10">
    <property type="entry name" value="Intergrase catalytic core"/>
    <property type="match status" value="1"/>
</dbReference>
<dbReference type="SUPFAM" id="SSF56349">
    <property type="entry name" value="DNA breaking-rejoining enzymes"/>
    <property type="match status" value="1"/>
</dbReference>
<dbReference type="PANTHER" id="PTHR30629:SF2">
    <property type="entry name" value="PROPHAGE INTEGRASE INTS-RELATED"/>
    <property type="match status" value="1"/>
</dbReference>
<evidence type="ECO:0000256" key="3">
    <source>
        <dbReference type="ARBA" id="ARBA00023125"/>
    </source>
</evidence>
<dbReference type="Pfam" id="PF13356">
    <property type="entry name" value="Arm-DNA-bind_3"/>
    <property type="match status" value="1"/>
</dbReference>
<dbReference type="GO" id="GO:0006310">
    <property type="term" value="P:DNA recombination"/>
    <property type="evidence" value="ECO:0007669"/>
    <property type="project" value="UniProtKB-KW"/>
</dbReference>
<keyword evidence="4" id="KW-0233">DNA recombination</keyword>
<evidence type="ECO:0000256" key="2">
    <source>
        <dbReference type="ARBA" id="ARBA00022908"/>
    </source>
</evidence>
<keyword evidence="7" id="KW-1185">Reference proteome</keyword>
<dbReference type="AlphaFoldDB" id="A0A401IZZ7"/>
<dbReference type="InterPro" id="IPR013762">
    <property type="entry name" value="Integrase-like_cat_sf"/>
</dbReference>
<dbReference type="InterPro" id="IPR002104">
    <property type="entry name" value="Integrase_catalytic"/>
</dbReference>
<dbReference type="GO" id="GO:0015074">
    <property type="term" value="P:DNA integration"/>
    <property type="evidence" value="ECO:0007669"/>
    <property type="project" value="UniProtKB-KW"/>
</dbReference>
<organism evidence="6 7">
    <name type="scientific">Sphingobium xenophagum</name>
    <dbReference type="NCBI Taxonomy" id="121428"/>
    <lineage>
        <taxon>Bacteria</taxon>
        <taxon>Pseudomonadati</taxon>
        <taxon>Pseudomonadota</taxon>
        <taxon>Alphaproteobacteria</taxon>
        <taxon>Sphingomonadales</taxon>
        <taxon>Sphingomonadaceae</taxon>
        <taxon>Sphingobium</taxon>
    </lineage>
</organism>
<evidence type="ECO:0000256" key="4">
    <source>
        <dbReference type="ARBA" id="ARBA00023172"/>
    </source>
</evidence>
<keyword evidence="2" id="KW-0229">DNA integration</keyword>
<evidence type="ECO:0000256" key="1">
    <source>
        <dbReference type="ARBA" id="ARBA00008857"/>
    </source>
</evidence>
<gene>
    <name evidence="6" type="ORF">MBESOW_P1189</name>
</gene>
<dbReference type="InterPro" id="IPR053876">
    <property type="entry name" value="Phage_int_M"/>
</dbReference>
<evidence type="ECO:0000259" key="5">
    <source>
        <dbReference type="PROSITE" id="PS51898"/>
    </source>
</evidence>
<protein>
    <recommendedName>
        <fullName evidence="5">Tyr recombinase domain-containing protein</fullName>
    </recommendedName>
</protein>
<sequence length="405" mass="45336">MLTVVQIKALKPREKAYKVADGKGLYLAVQPSGSLIWRVKFRYHGVEKKITLGHYPAIGVKEAREKLEEARELLLGGVDPVAVKAQAKLQAEIAAATTFSVVADEYIMKMELEGKSPATLKKARWFRDLLDPHVGRRPVASVTPHELLAALKRLERKGHHETAHRLRAFSGRIFRYAVSTLRAQHNPADILRGALIAPRVKHHAAVLEPVKVGELLRAIDGYSGRIETRIALQLAPHVFLRPGELRKAEWSEIDLGAAVWRIPAAKMKMGQAHVVPLSRQVMDLLHKLRALKNSGGFLFPAFHTSLRPMCENTLNVALRRLGYGGDEMTSHGFRAIASTLLNESGLWHPDAIERALAHSDRDHVRAAYHRGAHWAERVKMAQWWSDHLDQLRDGAEIIYPQFGSA</sequence>
<dbReference type="PROSITE" id="PS51898">
    <property type="entry name" value="TYR_RECOMBINASE"/>
    <property type="match status" value="1"/>
</dbReference>
<dbReference type="InterPro" id="IPR050808">
    <property type="entry name" value="Phage_Integrase"/>
</dbReference>
<dbReference type="InterPro" id="IPR010998">
    <property type="entry name" value="Integrase_recombinase_N"/>
</dbReference>
<accession>A0A401IZZ7</accession>
<comment type="similarity">
    <text evidence="1">Belongs to the 'phage' integrase family.</text>
</comment>
<dbReference type="Gene3D" id="1.10.150.130">
    <property type="match status" value="1"/>
</dbReference>
<dbReference type="Gene3D" id="3.30.160.390">
    <property type="entry name" value="Integrase, DNA-binding domain"/>
    <property type="match status" value="1"/>
</dbReference>
<evidence type="ECO:0000313" key="6">
    <source>
        <dbReference type="EMBL" id="GBH29935.1"/>
    </source>
</evidence>
<comment type="caution">
    <text evidence="6">The sequence shown here is derived from an EMBL/GenBank/DDBJ whole genome shotgun (WGS) entry which is preliminary data.</text>
</comment>
<dbReference type="Pfam" id="PF22022">
    <property type="entry name" value="Phage_int_M"/>
    <property type="match status" value="1"/>
</dbReference>
<name>A0A401IZZ7_SPHXE</name>
<reference evidence="6 7" key="1">
    <citation type="submission" date="2014-12" db="EMBL/GenBank/DDBJ databases">
        <title>Whole genome sequencing of Sphingobium xenophagum OW59.</title>
        <authorList>
            <person name="Ohta Y."/>
            <person name="Nishi S."/>
            <person name="Hatada Y."/>
        </authorList>
    </citation>
    <scope>NUCLEOTIDE SEQUENCE [LARGE SCALE GENOMIC DNA]</scope>
    <source>
        <strain evidence="6 7">OW59</strain>
    </source>
</reference>
<dbReference type="InterPro" id="IPR038488">
    <property type="entry name" value="Integrase_DNA-bd_sf"/>
</dbReference>
<dbReference type="PANTHER" id="PTHR30629">
    <property type="entry name" value="PROPHAGE INTEGRASE"/>
    <property type="match status" value="1"/>
</dbReference>
<dbReference type="Pfam" id="PF00589">
    <property type="entry name" value="Phage_integrase"/>
    <property type="match status" value="1"/>
</dbReference>
<dbReference type="GO" id="GO:0003677">
    <property type="term" value="F:DNA binding"/>
    <property type="evidence" value="ECO:0007669"/>
    <property type="project" value="UniProtKB-KW"/>
</dbReference>
<dbReference type="Proteomes" id="UP000290975">
    <property type="component" value="Unassembled WGS sequence"/>
</dbReference>
<dbReference type="InterPro" id="IPR011010">
    <property type="entry name" value="DNA_brk_join_enz"/>
</dbReference>
<proteinExistence type="inferred from homology"/>
<keyword evidence="3" id="KW-0238">DNA-binding</keyword>
<dbReference type="CDD" id="cd00801">
    <property type="entry name" value="INT_P4_C"/>
    <property type="match status" value="1"/>
</dbReference>
<evidence type="ECO:0000313" key="7">
    <source>
        <dbReference type="Proteomes" id="UP000290975"/>
    </source>
</evidence>